<name>A0ABW0A2K3_9ACTN</name>
<dbReference type="InterPro" id="IPR019576">
    <property type="entry name" value="Pyridoxamine_oxidase_dimer_C"/>
</dbReference>
<keyword evidence="9" id="KW-1185">Reference proteome</keyword>
<evidence type="ECO:0000256" key="5">
    <source>
        <dbReference type="ARBA" id="ARBA00023002"/>
    </source>
</evidence>
<accession>A0ABW0A2K3</accession>
<dbReference type="InterPro" id="IPR019740">
    <property type="entry name" value="Pyridox_Oxase_CS"/>
</dbReference>
<dbReference type="Gene3D" id="2.30.110.10">
    <property type="entry name" value="Electron Transport, Fmn-binding Protein, Chain A"/>
    <property type="match status" value="1"/>
</dbReference>
<dbReference type="RefSeq" id="WP_382043779.1">
    <property type="nucleotide sequence ID" value="NZ_JBHSKJ010000010.1"/>
</dbReference>
<evidence type="ECO:0000313" key="9">
    <source>
        <dbReference type="Proteomes" id="UP001596222"/>
    </source>
</evidence>
<dbReference type="PANTHER" id="PTHR10851">
    <property type="entry name" value="PYRIDOXINE-5-PHOSPHATE OXIDASE"/>
    <property type="match status" value="1"/>
</dbReference>
<sequence length="223" mass="24640">MENTTAPGGMRELLRQLDVFAGDLPDFDPAAAPGDPTALFVEWLRAAIDAGIPEPHAMTVSTTAADGNPSARVLLLKDVADGGWQFAVHGASPKGRELVERPAAALTFHWVRLARQVRLRGPVVAESPERSAADFLARSPGSRAEALMGCQSQPLESLEELNLAAKRSAERVAQDPELVDPAWVLYTLRPTTAEFWQGDRQRKHTRLAYRREEERWTKTLLWP</sequence>
<evidence type="ECO:0000256" key="1">
    <source>
        <dbReference type="ARBA" id="ARBA00001917"/>
    </source>
</evidence>
<feature type="domain" description="Pyridoxamine 5'-phosphate oxidase N-terminal" evidence="6">
    <location>
        <begin position="45"/>
        <end position="165"/>
    </location>
</feature>
<keyword evidence="3" id="KW-0285">Flavoprotein</keyword>
<dbReference type="InterPro" id="IPR000659">
    <property type="entry name" value="Pyridox_Oxase"/>
</dbReference>
<dbReference type="PANTHER" id="PTHR10851:SF0">
    <property type="entry name" value="PYRIDOXINE-5'-PHOSPHATE OXIDASE"/>
    <property type="match status" value="1"/>
</dbReference>
<dbReference type="Pfam" id="PF10590">
    <property type="entry name" value="PNP_phzG_C"/>
    <property type="match status" value="1"/>
</dbReference>
<keyword evidence="4" id="KW-0288">FMN</keyword>
<dbReference type="EMBL" id="JBHSKJ010000010">
    <property type="protein sequence ID" value="MFC5146856.1"/>
    <property type="molecule type" value="Genomic_DNA"/>
</dbReference>
<proteinExistence type="inferred from homology"/>
<evidence type="ECO:0000256" key="4">
    <source>
        <dbReference type="ARBA" id="ARBA00022643"/>
    </source>
</evidence>
<feature type="domain" description="Pyridoxine 5'-phosphate oxidase dimerisation C-terminal" evidence="7">
    <location>
        <begin position="183"/>
        <end position="223"/>
    </location>
</feature>
<dbReference type="PIRSF" id="PIRSF000190">
    <property type="entry name" value="Pyd_amn-ph_oxd"/>
    <property type="match status" value="1"/>
</dbReference>
<dbReference type="Pfam" id="PF01243">
    <property type="entry name" value="PNPOx_N"/>
    <property type="match status" value="1"/>
</dbReference>
<keyword evidence="5" id="KW-0560">Oxidoreductase</keyword>
<dbReference type="NCBIfam" id="NF004231">
    <property type="entry name" value="PRK05679.1"/>
    <property type="match status" value="1"/>
</dbReference>
<dbReference type="InterPro" id="IPR012349">
    <property type="entry name" value="Split_barrel_FMN-bd"/>
</dbReference>
<dbReference type="SUPFAM" id="SSF50475">
    <property type="entry name" value="FMN-binding split barrel"/>
    <property type="match status" value="1"/>
</dbReference>
<evidence type="ECO:0000256" key="2">
    <source>
        <dbReference type="ARBA" id="ARBA00007301"/>
    </source>
</evidence>
<dbReference type="PROSITE" id="PS01064">
    <property type="entry name" value="PYRIDOX_OXIDASE"/>
    <property type="match status" value="1"/>
</dbReference>
<evidence type="ECO:0000259" key="7">
    <source>
        <dbReference type="Pfam" id="PF10590"/>
    </source>
</evidence>
<evidence type="ECO:0000313" key="8">
    <source>
        <dbReference type="EMBL" id="MFC5146856.1"/>
    </source>
</evidence>
<dbReference type="Proteomes" id="UP001596222">
    <property type="component" value="Unassembled WGS sequence"/>
</dbReference>
<protein>
    <submittedName>
        <fullName evidence="8">Pyridoxal 5'-phosphate synthase</fullName>
    </submittedName>
</protein>
<evidence type="ECO:0000256" key="3">
    <source>
        <dbReference type="ARBA" id="ARBA00022630"/>
    </source>
</evidence>
<reference evidence="9" key="1">
    <citation type="journal article" date="2019" name="Int. J. Syst. Evol. Microbiol.">
        <title>The Global Catalogue of Microorganisms (GCM) 10K type strain sequencing project: providing services to taxonomists for standard genome sequencing and annotation.</title>
        <authorList>
            <consortium name="The Broad Institute Genomics Platform"/>
            <consortium name="The Broad Institute Genome Sequencing Center for Infectious Disease"/>
            <person name="Wu L."/>
            <person name="Ma J."/>
        </authorList>
    </citation>
    <scope>NUCLEOTIDE SEQUENCE [LARGE SCALE GENOMIC DNA]</scope>
    <source>
        <strain evidence="9">CGMCC 4.1641</strain>
    </source>
</reference>
<comment type="cofactor">
    <cofactor evidence="1">
        <name>FMN</name>
        <dbReference type="ChEBI" id="CHEBI:58210"/>
    </cofactor>
</comment>
<evidence type="ECO:0000259" key="6">
    <source>
        <dbReference type="Pfam" id="PF01243"/>
    </source>
</evidence>
<gene>
    <name evidence="8" type="ORF">ACFPP6_19470</name>
</gene>
<dbReference type="InterPro" id="IPR011576">
    <property type="entry name" value="Pyridox_Oxase_N"/>
</dbReference>
<comment type="caution">
    <text evidence="8">The sequence shown here is derived from an EMBL/GenBank/DDBJ whole genome shotgun (WGS) entry which is preliminary data.</text>
</comment>
<organism evidence="8 9">
    <name type="scientific">Streptomyces aureoversilis</name>
    <dbReference type="NCBI Taxonomy" id="67277"/>
    <lineage>
        <taxon>Bacteria</taxon>
        <taxon>Bacillati</taxon>
        <taxon>Actinomycetota</taxon>
        <taxon>Actinomycetes</taxon>
        <taxon>Kitasatosporales</taxon>
        <taxon>Streptomycetaceae</taxon>
        <taxon>Streptomyces</taxon>
    </lineage>
</organism>
<comment type="similarity">
    <text evidence="2">Belongs to the pyridoxamine 5'-phosphate oxidase family.</text>
</comment>